<evidence type="ECO:0000256" key="6">
    <source>
        <dbReference type="SAM" id="Phobius"/>
    </source>
</evidence>
<dbReference type="GO" id="GO:0005886">
    <property type="term" value="C:plasma membrane"/>
    <property type="evidence" value="ECO:0007669"/>
    <property type="project" value="UniProtKB-SubCell"/>
</dbReference>
<feature type="transmembrane region" description="Helical" evidence="6">
    <location>
        <begin position="166"/>
        <end position="183"/>
    </location>
</feature>
<dbReference type="Proteomes" id="UP000295807">
    <property type="component" value="Unassembled WGS sequence"/>
</dbReference>
<keyword evidence="5 6" id="KW-0472">Membrane</keyword>
<evidence type="ECO:0000256" key="4">
    <source>
        <dbReference type="ARBA" id="ARBA00022989"/>
    </source>
</evidence>
<feature type="transmembrane region" description="Helical" evidence="6">
    <location>
        <begin position="221"/>
        <end position="239"/>
    </location>
</feature>
<feature type="domain" description="ABC-2 type transporter transmembrane" evidence="7">
    <location>
        <begin position="52"/>
        <end position="180"/>
    </location>
</feature>
<evidence type="ECO:0000313" key="8">
    <source>
        <dbReference type="EMBL" id="TCS90301.1"/>
    </source>
</evidence>
<evidence type="ECO:0000256" key="2">
    <source>
        <dbReference type="ARBA" id="ARBA00022475"/>
    </source>
</evidence>
<dbReference type="RefSeq" id="WP_132127740.1">
    <property type="nucleotide sequence ID" value="NZ_CP042432.1"/>
</dbReference>
<dbReference type="GO" id="GO:0140359">
    <property type="term" value="F:ABC-type transporter activity"/>
    <property type="evidence" value="ECO:0007669"/>
    <property type="project" value="InterPro"/>
</dbReference>
<dbReference type="AlphaFoldDB" id="A0A4R3KY03"/>
<dbReference type="InterPro" id="IPR019860">
    <property type="entry name" value="Motility-assoc_ABC_perm_GldF"/>
</dbReference>
<sequence length="244" mass="27366">MKVLAILRKEINEFFSSLTAYITVSLFLVTMGLFLWVFPDTSILEYGYASLESLFSVAPWVFIFLLPAITMRFFAEEKRMGTYELLATAPVSHWQVILGKFLAGILLILFCLLPTLVYYYTVYQLGAVKGNLDSGAIAGSYIGLLLLGTAFCAIGLFASTLSSNQVVAFLLAVFLCFFSWSGFDSISRMTSLGAIDFFLVQLGMYEHYQSLSRGVVDTRDLAYFGSFTLFFLLLAKLRLEGRKW</sequence>
<name>A0A4R3KY03_9SPHI</name>
<dbReference type="EMBL" id="SMAD01000001">
    <property type="protein sequence ID" value="TCS90301.1"/>
    <property type="molecule type" value="Genomic_DNA"/>
</dbReference>
<dbReference type="InterPro" id="IPR051449">
    <property type="entry name" value="ABC-2_transporter_component"/>
</dbReference>
<evidence type="ECO:0000259" key="7">
    <source>
        <dbReference type="Pfam" id="PF12698"/>
    </source>
</evidence>
<feature type="transmembrane region" description="Helical" evidence="6">
    <location>
        <begin position="140"/>
        <end position="159"/>
    </location>
</feature>
<dbReference type="PANTHER" id="PTHR30294">
    <property type="entry name" value="MEMBRANE COMPONENT OF ABC TRANSPORTER YHHJ-RELATED"/>
    <property type="match status" value="1"/>
</dbReference>
<feature type="transmembrane region" description="Helical" evidence="6">
    <location>
        <begin position="18"/>
        <end position="37"/>
    </location>
</feature>
<keyword evidence="3 6" id="KW-0812">Transmembrane</keyword>
<accession>A0A4R3KY03</accession>
<proteinExistence type="predicted"/>
<dbReference type="OrthoDB" id="9794512at2"/>
<gene>
    <name evidence="8" type="ORF">EDD80_101501</name>
</gene>
<protein>
    <submittedName>
        <fullName evidence="8">ABC-2 type transport system permease protein</fullName>
    </submittedName>
</protein>
<feature type="transmembrane region" description="Helical" evidence="6">
    <location>
        <begin position="96"/>
        <end position="120"/>
    </location>
</feature>
<keyword evidence="9" id="KW-1185">Reference proteome</keyword>
<dbReference type="InterPro" id="IPR013525">
    <property type="entry name" value="ABC2_TM"/>
</dbReference>
<evidence type="ECO:0000256" key="1">
    <source>
        <dbReference type="ARBA" id="ARBA00004651"/>
    </source>
</evidence>
<evidence type="ECO:0000256" key="5">
    <source>
        <dbReference type="ARBA" id="ARBA00023136"/>
    </source>
</evidence>
<keyword evidence="2" id="KW-1003">Cell membrane</keyword>
<evidence type="ECO:0000313" key="9">
    <source>
        <dbReference type="Proteomes" id="UP000295807"/>
    </source>
</evidence>
<evidence type="ECO:0000256" key="3">
    <source>
        <dbReference type="ARBA" id="ARBA00022692"/>
    </source>
</evidence>
<comment type="subcellular location">
    <subcellularLocation>
        <location evidence="1">Cell membrane</location>
        <topology evidence="1">Multi-pass membrane protein</topology>
    </subcellularLocation>
</comment>
<comment type="caution">
    <text evidence="8">The sequence shown here is derived from an EMBL/GenBank/DDBJ whole genome shotgun (WGS) entry which is preliminary data.</text>
</comment>
<dbReference type="PANTHER" id="PTHR30294:SF29">
    <property type="entry name" value="MULTIDRUG ABC TRANSPORTER PERMEASE YBHS-RELATED"/>
    <property type="match status" value="1"/>
</dbReference>
<feature type="transmembrane region" description="Helical" evidence="6">
    <location>
        <begin position="57"/>
        <end position="75"/>
    </location>
</feature>
<dbReference type="NCBIfam" id="TIGR03518">
    <property type="entry name" value="ABC_perm_GldF"/>
    <property type="match status" value="1"/>
</dbReference>
<dbReference type="Pfam" id="PF12698">
    <property type="entry name" value="ABC2_membrane_3"/>
    <property type="match status" value="1"/>
</dbReference>
<keyword evidence="4 6" id="KW-1133">Transmembrane helix</keyword>
<reference evidence="8 9" key="1">
    <citation type="submission" date="2019-03" db="EMBL/GenBank/DDBJ databases">
        <title>Genomic Encyclopedia of Type Strains, Phase IV (KMG-IV): sequencing the most valuable type-strain genomes for metagenomic binning, comparative biology and taxonomic classification.</title>
        <authorList>
            <person name="Goeker M."/>
        </authorList>
    </citation>
    <scope>NUCLEOTIDE SEQUENCE [LARGE SCALE GENOMIC DNA]</scope>
    <source>
        <strain evidence="8 9">DSM 21100</strain>
    </source>
</reference>
<organism evidence="8 9">
    <name type="scientific">Anseongella ginsenosidimutans</name>
    <dbReference type="NCBI Taxonomy" id="496056"/>
    <lineage>
        <taxon>Bacteria</taxon>
        <taxon>Pseudomonadati</taxon>
        <taxon>Bacteroidota</taxon>
        <taxon>Sphingobacteriia</taxon>
        <taxon>Sphingobacteriales</taxon>
        <taxon>Sphingobacteriaceae</taxon>
        <taxon>Anseongella</taxon>
    </lineage>
</organism>